<dbReference type="AlphaFoldDB" id="A0A1H3DBU4"/>
<dbReference type="Proteomes" id="UP000198500">
    <property type="component" value="Unassembled WGS sequence"/>
</dbReference>
<dbReference type="GO" id="GO:0015171">
    <property type="term" value="F:amino acid transmembrane transporter activity"/>
    <property type="evidence" value="ECO:0007669"/>
    <property type="project" value="TreeGrafter"/>
</dbReference>
<keyword evidence="4 6" id="KW-1133">Transmembrane helix</keyword>
<sequence>MRVERKMLASAVHGLMVGGGLIVAIGAQNAFVLSQGLRREHAWWVAAICAICDWLLVGLGVLGMGALIAEQDWMMALARWGGTVFLAWQSALAFRRAMTPHALAPEAKLMGGRRRVLLAAFAVTLLNPQVYLETLIMLGAIGAVQHSPVGFFLGAALASFVWFFGLVAAAGWLASRLTRPWAWRVIDSVIGIMLAAIAWRLAAGAMLP</sequence>
<dbReference type="GO" id="GO:0005886">
    <property type="term" value="C:plasma membrane"/>
    <property type="evidence" value="ECO:0007669"/>
    <property type="project" value="UniProtKB-SubCell"/>
</dbReference>
<evidence type="ECO:0000256" key="2">
    <source>
        <dbReference type="ARBA" id="ARBA00022475"/>
    </source>
</evidence>
<feature type="transmembrane region" description="Helical" evidence="6">
    <location>
        <begin position="43"/>
        <end position="69"/>
    </location>
</feature>
<feature type="transmembrane region" description="Helical" evidence="6">
    <location>
        <begin position="149"/>
        <end position="174"/>
    </location>
</feature>
<dbReference type="InterPro" id="IPR001123">
    <property type="entry name" value="LeuE-type"/>
</dbReference>
<keyword evidence="3 6" id="KW-0812">Transmembrane</keyword>
<evidence type="ECO:0000256" key="6">
    <source>
        <dbReference type="SAM" id="Phobius"/>
    </source>
</evidence>
<evidence type="ECO:0000313" key="7">
    <source>
        <dbReference type="EMBL" id="SDX63933.1"/>
    </source>
</evidence>
<name>A0A1H3DBU4_9GAMM</name>
<accession>A0A1H3DBU4</accession>
<dbReference type="PANTHER" id="PTHR30086:SF20">
    <property type="entry name" value="ARGININE EXPORTER PROTEIN ARGO-RELATED"/>
    <property type="match status" value="1"/>
</dbReference>
<organism evidence="7 8">
    <name type="scientific">Aidingimonas halophila</name>
    <dbReference type="NCBI Taxonomy" id="574349"/>
    <lineage>
        <taxon>Bacteria</taxon>
        <taxon>Pseudomonadati</taxon>
        <taxon>Pseudomonadota</taxon>
        <taxon>Gammaproteobacteria</taxon>
        <taxon>Oceanospirillales</taxon>
        <taxon>Halomonadaceae</taxon>
        <taxon>Aidingimonas</taxon>
    </lineage>
</organism>
<dbReference type="Pfam" id="PF01810">
    <property type="entry name" value="LysE"/>
    <property type="match status" value="1"/>
</dbReference>
<evidence type="ECO:0000256" key="4">
    <source>
        <dbReference type="ARBA" id="ARBA00022989"/>
    </source>
</evidence>
<evidence type="ECO:0000256" key="3">
    <source>
        <dbReference type="ARBA" id="ARBA00022692"/>
    </source>
</evidence>
<evidence type="ECO:0000256" key="5">
    <source>
        <dbReference type="ARBA" id="ARBA00023136"/>
    </source>
</evidence>
<dbReference type="PANTHER" id="PTHR30086">
    <property type="entry name" value="ARGININE EXPORTER PROTEIN ARGO"/>
    <property type="match status" value="1"/>
</dbReference>
<evidence type="ECO:0000256" key="1">
    <source>
        <dbReference type="ARBA" id="ARBA00004651"/>
    </source>
</evidence>
<keyword evidence="5 6" id="KW-0472">Membrane</keyword>
<gene>
    <name evidence="7" type="ORF">SAMN05443545_106244</name>
</gene>
<reference evidence="7 8" key="1">
    <citation type="submission" date="2016-10" db="EMBL/GenBank/DDBJ databases">
        <authorList>
            <person name="de Groot N.N."/>
        </authorList>
    </citation>
    <scope>NUCLEOTIDE SEQUENCE [LARGE SCALE GENOMIC DNA]</scope>
    <source>
        <strain evidence="7 8">DSM 19219</strain>
    </source>
</reference>
<feature type="transmembrane region" description="Helical" evidence="6">
    <location>
        <begin position="12"/>
        <end position="31"/>
    </location>
</feature>
<dbReference type="EMBL" id="FNNI01000006">
    <property type="protein sequence ID" value="SDX63933.1"/>
    <property type="molecule type" value="Genomic_DNA"/>
</dbReference>
<proteinExistence type="predicted"/>
<evidence type="ECO:0000313" key="8">
    <source>
        <dbReference type="Proteomes" id="UP000198500"/>
    </source>
</evidence>
<feature type="transmembrane region" description="Helical" evidence="6">
    <location>
        <begin position="116"/>
        <end position="143"/>
    </location>
</feature>
<keyword evidence="2" id="KW-1003">Cell membrane</keyword>
<keyword evidence="8" id="KW-1185">Reference proteome</keyword>
<dbReference type="STRING" id="574349.SAMN05443545_106244"/>
<comment type="subcellular location">
    <subcellularLocation>
        <location evidence="1">Cell membrane</location>
        <topology evidence="1">Multi-pass membrane protein</topology>
    </subcellularLocation>
</comment>
<protein>
    <submittedName>
        <fullName evidence="7">L-lysine exporter family protein LysE/ArgO</fullName>
    </submittedName>
</protein>
<feature type="transmembrane region" description="Helical" evidence="6">
    <location>
        <begin position="181"/>
        <end position="202"/>
    </location>
</feature>